<evidence type="ECO:0000313" key="1">
    <source>
        <dbReference type="EMBL" id="KAG9227165.1"/>
    </source>
</evidence>
<dbReference type="Proteomes" id="UP000824881">
    <property type="component" value="Unassembled WGS sequence"/>
</dbReference>
<gene>
    <name evidence="1" type="ORF">CCMSSC00406_0004296</name>
</gene>
<keyword evidence="2" id="KW-1185">Reference proteome</keyword>
<evidence type="ECO:0000313" key="2">
    <source>
        <dbReference type="Proteomes" id="UP000824881"/>
    </source>
</evidence>
<protein>
    <submittedName>
        <fullName evidence="1">Uncharacterized protein</fullName>
    </submittedName>
</protein>
<dbReference type="EMBL" id="WQMT02000001">
    <property type="protein sequence ID" value="KAG9227165.1"/>
    <property type="molecule type" value="Genomic_DNA"/>
</dbReference>
<accession>A0ACB7JAD5</accession>
<comment type="caution">
    <text evidence="1">The sequence shown here is derived from an EMBL/GenBank/DDBJ whole genome shotgun (WGS) entry which is preliminary data.</text>
</comment>
<organism evidence="1 2">
    <name type="scientific">Pleurotus cornucopiae</name>
    <name type="common">Cornucopia mushroom</name>
    <dbReference type="NCBI Taxonomy" id="5321"/>
    <lineage>
        <taxon>Eukaryota</taxon>
        <taxon>Fungi</taxon>
        <taxon>Dikarya</taxon>
        <taxon>Basidiomycota</taxon>
        <taxon>Agaricomycotina</taxon>
        <taxon>Agaricomycetes</taxon>
        <taxon>Agaricomycetidae</taxon>
        <taxon>Agaricales</taxon>
        <taxon>Pleurotineae</taxon>
        <taxon>Pleurotaceae</taxon>
        <taxon>Pleurotus</taxon>
    </lineage>
</organism>
<reference evidence="1 2" key="1">
    <citation type="journal article" date="2021" name="Appl. Environ. Microbiol.">
        <title>Genetic linkage and physical mapping for an oyster mushroom Pleurotus cornucopiae and QTL analysis for the trait cap color.</title>
        <authorList>
            <person name="Zhang Y."/>
            <person name="Gao W."/>
            <person name="Sonnenberg A."/>
            <person name="Chen Q."/>
            <person name="Zhang J."/>
            <person name="Huang C."/>
        </authorList>
    </citation>
    <scope>NUCLEOTIDE SEQUENCE [LARGE SCALE GENOMIC DNA]</scope>
    <source>
        <strain evidence="1">CCMSSC00406</strain>
    </source>
</reference>
<sequence length="484" mass="52968">MAPPNPELFFGPMLIGVFLNTILYGVLVVQTFNYFQTYKTTDKPLIRYLVIYLLVLETFNTGCVMEMMYDILVKPLARTKPPSGPPKPPMPPSPFPSQCTVLSADAIVTVFISTPVQLFMARRICVLSESVIVPIIISVLSFVSLGGGTALSILVTVIPDFSRFNEFYPAVSTWLGASALADVLITGCLLFTLHRKRTGMQATDGIINKIMLPMVGYLCQVTIQTGLITTVFAIADLVLALSVQVRPALPLPLPCISRSINFIPDFALSKLYTNTLLASLNARTDYGAILSSPDNLLFRSNVDTRKSRVESIPIQFATREQRDRHMEREIGREMDTHIDADGAPDVNDAENGDAGGEVISSRSRSSNADTNTTSSHPNTQTNPYATNTQTKGRKPMLIPIPTDKGVELLQLPDYIPPRKDVWRELRAGDDEEERGGKRDGGDGDGGERGEGGDDVSQCRAVVQCLTTLVSLLPPPSLLRLNDSY</sequence>
<name>A0ACB7JAD5_PLECO</name>
<proteinExistence type="predicted"/>